<accession>A0A1F6CT14</accession>
<evidence type="ECO:0000313" key="4">
    <source>
        <dbReference type="Proteomes" id="UP000178606"/>
    </source>
</evidence>
<organism evidence="3 4">
    <name type="scientific">Handelsmanbacteria sp. (strain RIFCSPLOWO2_12_FULL_64_10)</name>
    <dbReference type="NCBI Taxonomy" id="1817868"/>
    <lineage>
        <taxon>Bacteria</taxon>
        <taxon>Candidatus Handelsmaniibacteriota</taxon>
    </lineage>
</organism>
<evidence type="ECO:0000256" key="1">
    <source>
        <dbReference type="SAM" id="Coils"/>
    </source>
</evidence>
<evidence type="ECO:0008006" key="5">
    <source>
        <dbReference type="Google" id="ProtNLM"/>
    </source>
</evidence>
<feature type="region of interest" description="Disordered" evidence="2">
    <location>
        <begin position="114"/>
        <end position="153"/>
    </location>
</feature>
<dbReference type="Proteomes" id="UP000178606">
    <property type="component" value="Unassembled WGS sequence"/>
</dbReference>
<sequence length="153" mass="17025">MRRGITPCAAFLIAGWIGLTDAQAPPDQEARTLPPEIQALQKKAVETRMEAQALELETARAQVRAAEANLTFTEALVKYTKELAEKDKKAKEWAKQTQKRLPLVRQGLESAKQRLDLILHPPADQANDPTLPTAQQPQQKPSERPPRMEDAGN</sequence>
<comment type="caution">
    <text evidence="3">The sequence shown here is derived from an EMBL/GenBank/DDBJ whole genome shotgun (WGS) entry which is preliminary data.</text>
</comment>
<dbReference type="AlphaFoldDB" id="A0A1F6CT14"/>
<proteinExistence type="predicted"/>
<feature type="coiled-coil region" evidence="1">
    <location>
        <begin position="37"/>
        <end position="96"/>
    </location>
</feature>
<protein>
    <recommendedName>
        <fullName evidence="5">DUF5667 domain-containing protein</fullName>
    </recommendedName>
</protein>
<reference evidence="3 4" key="1">
    <citation type="journal article" date="2016" name="Nat. Commun.">
        <title>Thousands of microbial genomes shed light on interconnected biogeochemical processes in an aquifer system.</title>
        <authorList>
            <person name="Anantharaman K."/>
            <person name="Brown C.T."/>
            <person name="Hug L.A."/>
            <person name="Sharon I."/>
            <person name="Castelle C.J."/>
            <person name="Probst A.J."/>
            <person name="Thomas B.C."/>
            <person name="Singh A."/>
            <person name="Wilkins M.J."/>
            <person name="Karaoz U."/>
            <person name="Brodie E.L."/>
            <person name="Williams K.H."/>
            <person name="Hubbard S.S."/>
            <person name="Banfield J.F."/>
        </authorList>
    </citation>
    <scope>NUCLEOTIDE SEQUENCE [LARGE SCALE GENOMIC DNA]</scope>
    <source>
        <strain evidence="4">RIFCSPLOWO2_12_FULL_64_10</strain>
    </source>
</reference>
<feature type="compositionally biased region" description="Basic and acidic residues" evidence="2">
    <location>
        <begin position="141"/>
        <end position="153"/>
    </location>
</feature>
<evidence type="ECO:0000313" key="3">
    <source>
        <dbReference type="EMBL" id="OGG52328.1"/>
    </source>
</evidence>
<dbReference type="EMBL" id="MFKF01000141">
    <property type="protein sequence ID" value="OGG52328.1"/>
    <property type="molecule type" value="Genomic_DNA"/>
</dbReference>
<name>A0A1F6CT14_HANXR</name>
<feature type="compositionally biased region" description="Polar residues" evidence="2">
    <location>
        <begin position="127"/>
        <end position="140"/>
    </location>
</feature>
<evidence type="ECO:0000256" key="2">
    <source>
        <dbReference type="SAM" id="MobiDB-lite"/>
    </source>
</evidence>
<gene>
    <name evidence="3" type="ORF">A3F84_25360</name>
</gene>
<keyword evidence="1" id="KW-0175">Coiled coil</keyword>